<dbReference type="Proteomes" id="UP000663879">
    <property type="component" value="Unassembled WGS sequence"/>
</dbReference>
<name>A0A813T7Q3_9BILA</name>
<protein>
    <recommendedName>
        <fullName evidence="3">Reverse transcriptase RNase H-like domain-containing protein</fullName>
    </recommendedName>
</protein>
<proteinExistence type="predicted"/>
<accession>A0A813T7Q3</accession>
<evidence type="ECO:0000313" key="1">
    <source>
        <dbReference type="EMBL" id="CAF0805151.1"/>
    </source>
</evidence>
<evidence type="ECO:0008006" key="3">
    <source>
        <dbReference type="Google" id="ProtNLM"/>
    </source>
</evidence>
<gene>
    <name evidence="1" type="ORF">OXX778_LOCUS6676</name>
</gene>
<organism evidence="1 2">
    <name type="scientific">Brachionus calyciflorus</name>
    <dbReference type="NCBI Taxonomy" id="104777"/>
    <lineage>
        <taxon>Eukaryota</taxon>
        <taxon>Metazoa</taxon>
        <taxon>Spiralia</taxon>
        <taxon>Gnathifera</taxon>
        <taxon>Rotifera</taxon>
        <taxon>Eurotatoria</taxon>
        <taxon>Monogononta</taxon>
        <taxon>Pseudotrocha</taxon>
        <taxon>Ploima</taxon>
        <taxon>Brachionidae</taxon>
        <taxon>Brachionus</taxon>
    </lineage>
</organism>
<reference evidence="1" key="1">
    <citation type="submission" date="2021-02" db="EMBL/GenBank/DDBJ databases">
        <authorList>
            <person name="Nowell W R."/>
        </authorList>
    </citation>
    <scope>NUCLEOTIDE SEQUENCE</scope>
    <source>
        <strain evidence="1">Ploen Becks lab</strain>
    </source>
</reference>
<comment type="caution">
    <text evidence="1">The sequence shown here is derived from an EMBL/GenBank/DDBJ whole genome shotgun (WGS) entry which is preliminary data.</text>
</comment>
<evidence type="ECO:0000313" key="2">
    <source>
        <dbReference type="Proteomes" id="UP000663879"/>
    </source>
</evidence>
<dbReference type="AlphaFoldDB" id="A0A813T7Q3"/>
<dbReference type="EMBL" id="CAJNOC010000805">
    <property type="protein sequence ID" value="CAF0805151.1"/>
    <property type="molecule type" value="Genomic_DNA"/>
</dbReference>
<dbReference type="OrthoDB" id="425619at2759"/>
<sequence>MEKLRDIEFVVDHYALQWLRSIKNPQGRLGRWSLELQDIDLKVTYRPGKLHGNADSISRPVINFIVDQVNMEEESKSRDPFKNVLLKELSLKK</sequence>
<keyword evidence="2" id="KW-1185">Reference proteome</keyword>